<keyword evidence="1" id="KW-1133">Transmembrane helix</keyword>
<name>A0A5B9N4V8_9CAUD</name>
<evidence type="ECO:0000256" key="1">
    <source>
        <dbReference type="SAM" id="Phobius"/>
    </source>
</evidence>
<dbReference type="EMBL" id="MN062186">
    <property type="protein sequence ID" value="QEG09237.1"/>
    <property type="molecule type" value="Genomic_DNA"/>
</dbReference>
<sequence>MADLICALLAGITAVLLLLVITIFETMPLAPMPIRRIVKQSIPLFIVVAVTTYILLI</sequence>
<keyword evidence="3" id="KW-1185">Reference proteome</keyword>
<keyword evidence="1" id="KW-0812">Transmembrane</keyword>
<accession>A0A5B9N4V8</accession>
<protein>
    <submittedName>
        <fullName evidence="2">Uncharacterized protein</fullName>
    </submittedName>
</protein>
<reference evidence="3" key="1">
    <citation type="submission" date="2019-06" db="EMBL/GenBank/DDBJ databases">
        <title>The complete genome of Stenotrophomonas phage Pokken.</title>
        <authorList>
            <person name="Hayden A."/>
            <person name="Martinez N."/>
            <person name="Moreland R."/>
            <person name="Liu M."/>
            <person name="Gonzalez C.F."/>
            <person name="Ramsey J."/>
        </authorList>
    </citation>
    <scope>NUCLEOTIDE SEQUENCE [LARGE SCALE GENOMIC DNA]</scope>
</reference>
<feature type="transmembrane region" description="Helical" evidence="1">
    <location>
        <begin position="40"/>
        <end position="56"/>
    </location>
</feature>
<gene>
    <name evidence="2" type="ORF">CPT_Pokken_014</name>
</gene>
<evidence type="ECO:0000313" key="3">
    <source>
        <dbReference type="Proteomes" id="UP000324257"/>
    </source>
</evidence>
<proteinExistence type="predicted"/>
<keyword evidence="1" id="KW-0472">Membrane</keyword>
<evidence type="ECO:0000313" key="2">
    <source>
        <dbReference type="EMBL" id="QEG09237.1"/>
    </source>
</evidence>
<dbReference type="Proteomes" id="UP000324257">
    <property type="component" value="Segment"/>
</dbReference>
<organism evidence="2 3">
    <name type="scientific">Stenotrophomonas phage Pokken</name>
    <dbReference type="NCBI Taxonomy" id="2596674"/>
    <lineage>
        <taxon>Viruses</taxon>
        <taxon>Duplodnaviria</taxon>
        <taxon>Heunggongvirae</taxon>
        <taxon>Uroviricota</taxon>
        <taxon>Caudoviricetes</taxon>
        <taxon>Schitoviridae</taxon>
        <taxon>Pokkenvirus</taxon>
        <taxon>Pokkenvirus pokken</taxon>
    </lineage>
</organism>